<protein>
    <submittedName>
        <fullName evidence="3">Carboxylate-amine ligase</fullName>
    </submittedName>
</protein>
<dbReference type="InterPro" id="IPR041356">
    <property type="entry name" value="PGM1_C"/>
</dbReference>
<dbReference type="EMBL" id="JAEQMY010000016">
    <property type="protein sequence ID" value="MBL0404896.1"/>
    <property type="molecule type" value="Genomic_DNA"/>
</dbReference>
<evidence type="ECO:0000313" key="4">
    <source>
        <dbReference type="Proteomes" id="UP000605848"/>
    </source>
</evidence>
<dbReference type="SUPFAM" id="SSF56059">
    <property type="entry name" value="Glutathione synthetase ATP-binding domain-like"/>
    <property type="match status" value="1"/>
</dbReference>
<dbReference type="PANTHER" id="PTHR14465:SF0">
    <property type="entry name" value="IQ DOMAIN-CONTAINING PROTEIN H"/>
    <property type="match status" value="1"/>
</dbReference>
<evidence type="ECO:0000313" key="3">
    <source>
        <dbReference type="EMBL" id="MBL0404896.1"/>
    </source>
</evidence>
<proteinExistence type="predicted"/>
<keyword evidence="4" id="KW-1185">Reference proteome</keyword>
<dbReference type="InterPro" id="IPR056855">
    <property type="entry name" value="ATP-grasp_IQCH"/>
</dbReference>
<dbReference type="PANTHER" id="PTHR14465">
    <property type="entry name" value="IQ DOMAIN-CONTAINING PROTEIN H"/>
    <property type="match status" value="1"/>
</dbReference>
<accession>A0A937CZN1</accession>
<name>A0A937CZN1_9HYPH</name>
<evidence type="ECO:0000259" key="2">
    <source>
        <dbReference type="Pfam" id="PF24923"/>
    </source>
</evidence>
<evidence type="ECO:0000259" key="1">
    <source>
        <dbReference type="Pfam" id="PF18105"/>
    </source>
</evidence>
<reference evidence="3" key="1">
    <citation type="submission" date="2021-01" db="EMBL/GenBank/DDBJ databases">
        <title>Microvirga sp.</title>
        <authorList>
            <person name="Kim M.K."/>
        </authorList>
    </citation>
    <scope>NUCLEOTIDE SEQUENCE</scope>
    <source>
        <strain evidence="3">5420S-16</strain>
    </source>
</reference>
<feature type="domain" description="IQCH-like ATP-grasp" evidence="2">
    <location>
        <begin position="274"/>
        <end position="410"/>
    </location>
</feature>
<dbReference type="AlphaFoldDB" id="A0A937CZN1"/>
<gene>
    <name evidence="3" type="ORF">JKG68_13030</name>
</gene>
<keyword evidence="3" id="KW-0436">Ligase</keyword>
<sequence length="508" mass="56207">MMGVESGTRQPTPEADRFKDLQGRLTQAFRAFASPDAPRTVLIVPSLSLDQEVLARISGAHHYEERMLCYLMLLRLPRTRIIYVSSYPIPEPIIDYYMHLLPGIPAQHARARLTLLSCHDGSPVPLTSKILERSRLLQRIRDAIPNPASAYMTCFNVTELERDLALRLDLPIYGCSPDLLSWGSKSGSRKIFREAGIAMPEGFEDLCGADEVADALVELKARRPGIKRAVVKLNEGFSGEGNAVFAYEGSPEESELRPWVRERLPHLAFEAKDMTWELFCKKLAQMGGVVEEFIEGEVKRSPSAQFRVDPLGQLEPVSTHDQVLGGESGQVFLGCTFPADDRYRLEIQADGLKAARALAGKGVCGRFAIDFLSVEEGGEWHHYAIEINLRRGGTTHPFMMLEFLTDGRYDPATGSFQTPSGHPRCYYASDNLEAAQYRGLAPADLIDIAALNGLHFDGACQKGVAFHLIGALSEFGKLGVLCIAPSHEEAEALYRRTTEVLDRESSPA</sequence>
<dbReference type="GO" id="GO:0016874">
    <property type="term" value="F:ligase activity"/>
    <property type="evidence" value="ECO:0007669"/>
    <property type="project" value="UniProtKB-KW"/>
</dbReference>
<dbReference type="Pfam" id="PF24923">
    <property type="entry name" value="ATP-grasp_IQCH"/>
    <property type="match status" value="2"/>
</dbReference>
<comment type="caution">
    <text evidence="3">The sequence shown here is derived from an EMBL/GenBank/DDBJ whole genome shotgun (WGS) entry which is preliminary data.</text>
</comment>
<dbReference type="Pfam" id="PF18105">
    <property type="entry name" value="PGM1_C"/>
    <property type="match status" value="1"/>
</dbReference>
<feature type="domain" description="IQCH-like ATP-grasp" evidence="2">
    <location>
        <begin position="182"/>
        <end position="244"/>
    </location>
</feature>
<feature type="domain" description="PGM1 C-terminal" evidence="1">
    <location>
        <begin position="444"/>
        <end position="497"/>
    </location>
</feature>
<dbReference type="RefSeq" id="WP_202060048.1">
    <property type="nucleotide sequence ID" value="NZ_JAEQMY010000016.1"/>
</dbReference>
<dbReference type="Proteomes" id="UP000605848">
    <property type="component" value="Unassembled WGS sequence"/>
</dbReference>
<dbReference type="InterPro" id="IPR038752">
    <property type="entry name" value="IQCH"/>
</dbReference>
<organism evidence="3 4">
    <name type="scientific">Microvirga aerilata</name>
    <dbReference type="NCBI Taxonomy" id="670292"/>
    <lineage>
        <taxon>Bacteria</taxon>
        <taxon>Pseudomonadati</taxon>
        <taxon>Pseudomonadota</taxon>
        <taxon>Alphaproteobacteria</taxon>
        <taxon>Hyphomicrobiales</taxon>
        <taxon>Methylobacteriaceae</taxon>
        <taxon>Microvirga</taxon>
    </lineage>
</organism>